<dbReference type="Gramene" id="Kaladp0011s1191.1.v1.1">
    <property type="protein sequence ID" value="Kaladp0011s1191.1.v1.1.CDS.1"/>
    <property type="gene ID" value="Kaladp0011s1191.v1.1"/>
</dbReference>
<reference evidence="1" key="1">
    <citation type="submission" date="2021-01" db="UniProtKB">
        <authorList>
            <consortium name="EnsemblPlants"/>
        </authorList>
    </citation>
    <scope>IDENTIFICATION</scope>
</reference>
<dbReference type="PANTHER" id="PTHR33526">
    <property type="entry name" value="OS07G0123800 PROTEIN"/>
    <property type="match status" value="1"/>
</dbReference>
<dbReference type="Proteomes" id="UP000594263">
    <property type="component" value="Unplaced"/>
</dbReference>
<proteinExistence type="predicted"/>
<dbReference type="EnsemblPlants" id="Kaladp0011s1191.1.v1.1">
    <property type="protein sequence ID" value="Kaladp0011s1191.1.v1.1.CDS.1"/>
    <property type="gene ID" value="Kaladp0011s1191.v1.1"/>
</dbReference>
<dbReference type="PANTHER" id="PTHR33526:SF13">
    <property type="entry name" value="TYROSINE-PROTEIN PHOSPHATASE 3-LIKE"/>
    <property type="match status" value="1"/>
</dbReference>
<organism evidence="1 2">
    <name type="scientific">Kalanchoe fedtschenkoi</name>
    <name type="common">Lavender scallops</name>
    <name type="synonym">South American air plant</name>
    <dbReference type="NCBI Taxonomy" id="63787"/>
    <lineage>
        <taxon>Eukaryota</taxon>
        <taxon>Viridiplantae</taxon>
        <taxon>Streptophyta</taxon>
        <taxon>Embryophyta</taxon>
        <taxon>Tracheophyta</taxon>
        <taxon>Spermatophyta</taxon>
        <taxon>Magnoliopsida</taxon>
        <taxon>eudicotyledons</taxon>
        <taxon>Gunneridae</taxon>
        <taxon>Pentapetalae</taxon>
        <taxon>Saxifragales</taxon>
        <taxon>Crassulaceae</taxon>
        <taxon>Kalanchoe</taxon>
    </lineage>
</organism>
<evidence type="ECO:0000313" key="1">
    <source>
        <dbReference type="EnsemblPlants" id="Kaladp0011s1191.1.v1.1.CDS.1"/>
    </source>
</evidence>
<evidence type="ECO:0000313" key="2">
    <source>
        <dbReference type="Proteomes" id="UP000594263"/>
    </source>
</evidence>
<dbReference type="AlphaFoldDB" id="A0A7N0SXG3"/>
<keyword evidence="2" id="KW-1185">Reference proteome</keyword>
<accession>A0A7N0SXG3</accession>
<protein>
    <submittedName>
        <fullName evidence="1">Uncharacterized protein</fullName>
    </submittedName>
</protein>
<name>A0A7N0SXG3_KALFE</name>
<sequence>MKRKGDGGGGRSRFVRLMKLPIRALSRARDYYVRRMVDCGQVSRCPGAYGVGHGLPRSFSVGSSAESDDHRSEDFRELVRAAPVRTLASGGVQVGRVARSASVGVGMGRIDEERAFEGEDEGETRKLRFDVGENGGGGGGRKQSVVFWRSKSYAVTKESVAF</sequence>
<dbReference type="OMA" id="GHNRKPG"/>